<keyword evidence="4" id="KW-1185">Reference proteome</keyword>
<evidence type="ECO:0000313" key="4">
    <source>
        <dbReference type="Proteomes" id="UP000017200"/>
    </source>
</evidence>
<dbReference type="EMBL" id="GL541716">
    <property type="protein sequence ID" value="KDE04089.1"/>
    <property type="molecule type" value="Genomic_DNA"/>
</dbReference>
<accession>U5HEB4</accession>
<dbReference type="EMBL" id="AEIJ01000574">
    <property type="status" value="NOT_ANNOTATED_CDS"/>
    <property type="molecule type" value="Genomic_DNA"/>
</dbReference>
<evidence type="ECO:0000313" key="2">
    <source>
        <dbReference type="EMBL" id="KDE04089.1"/>
    </source>
</evidence>
<protein>
    <submittedName>
        <fullName evidence="2 3">Uncharacterized protein</fullName>
    </submittedName>
</protein>
<dbReference type="OrthoDB" id="2539020at2759"/>
<dbReference type="HOGENOM" id="CLU_736081_0_0_1"/>
<dbReference type="EnsemblFungi" id="MVLG_05459T0">
    <property type="protein sequence ID" value="MVLG_05459T0"/>
    <property type="gene ID" value="MVLG_05459"/>
</dbReference>
<name>U5HEB4_USTV1</name>
<organism evidence="2">
    <name type="scientific">Microbotryum lychnidis-dioicae (strain p1A1 Lamole / MvSl-1064)</name>
    <name type="common">Anther smut fungus</name>
    <dbReference type="NCBI Taxonomy" id="683840"/>
    <lineage>
        <taxon>Eukaryota</taxon>
        <taxon>Fungi</taxon>
        <taxon>Dikarya</taxon>
        <taxon>Basidiomycota</taxon>
        <taxon>Pucciniomycotina</taxon>
        <taxon>Microbotryomycetes</taxon>
        <taxon>Microbotryales</taxon>
        <taxon>Microbotryaceae</taxon>
        <taxon>Microbotryum</taxon>
    </lineage>
</organism>
<dbReference type="InParanoid" id="U5HEB4"/>
<proteinExistence type="predicted"/>
<dbReference type="AlphaFoldDB" id="U5HEB4"/>
<evidence type="ECO:0000313" key="3">
    <source>
        <dbReference type="EnsemblFungi" id="MVLG_05459T0"/>
    </source>
</evidence>
<reference evidence="2" key="2">
    <citation type="submission" date="2010-11" db="EMBL/GenBank/DDBJ databases">
        <authorList>
            <consortium name="The Broad Institute Genome Sequencing Platform"/>
            <person name="Earl A."/>
            <person name="Ward D."/>
            <person name="Feldgarden M."/>
            <person name="Gevers D."/>
            <person name="Butler R."/>
            <person name="Young S.K."/>
            <person name="Zeng Q."/>
            <person name="Gargeya S."/>
            <person name="Fitzgerald M."/>
            <person name="Haas B."/>
            <person name="Abouelleil A."/>
            <person name="Alvarado L."/>
            <person name="Arachchi H.M."/>
            <person name="Berlin A."/>
            <person name="Brown A."/>
            <person name="Chapman S.B."/>
            <person name="Chen Z."/>
            <person name="Dunbar C."/>
            <person name="Freedman E."/>
            <person name="Gearin G."/>
            <person name="Gellesch M."/>
            <person name="Goldberg J."/>
            <person name="Griggs A."/>
            <person name="Gujja S."/>
            <person name="Heilman E."/>
            <person name="Heiman D."/>
            <person name="Howarth C."/>
            <person name="Larson L."/>
            <person name="Lui A."/>
            <person name="MacDonald P.J.P."/>
            <person name="Mehta T."/>
            <person name="Montmayeur A."/>
            <person name="Murphy C."/>
            <person name="Neiman D."/>
            <person name="Pearson M."/>
            <person name="Priest M."/>
            <person name="Roberts A."/>
            <person name="Saif S."/>
            <person name="Shea T."/>
            <person name="Shenoy N."/>
            <person name="Sisk P."/>
            <person name="Stolte C."/>
            <person name="Sykes S."/>
            <person name="White J."/>
            <person name="Yandava C."/>
            <person name="Wortman J."/>
            <person name="Nusbaum C."/>
            <person name="Birren B."/>
        </authorList>
    </citation>
    <scope>NUCLEOTIDE SEQUENCE</scope>
    <source>
        <strain evidence="2">P1A1 Lamole</strain>
    </source>
</reference>
<dbReference type="Proteomes" id="UP000017200">
    <property type="component" value="Unassembled WGS sequence"/>
</dbReference>
<gene>
    <name evidence="2" type="ORF">MVLG_05459</name>
</gene>
<evidence type="ECO:0000256" key="1">
    <source>
        <dbReference type="SAM" id="MobiDB-lite"/>
    </source>
</evidence>
<reference evidence="2 4" key="3">
    <citation type="journal article" date="2015" name="BMC Genomics">
        <title>Sex and parasites: genomic and transcriptomic analysis of Microbotryum lychnidis-dioicae, the biotrophic and plant-castrating anther smut fungus.</title>
        <authorList>
            <person name="Perlin M.H."/>
            <person name="Amselem J."/>
            <person name="Fontanillas E."/>
            <person name="Toh S.S."/>
            <person name="Chen Z."/>
            <person name="Goldberg J."/>
            <person name="Duplessis S."/>
            <person name="Henrissat B."/>
            <person name="Young S."/>
            <person name="Zeng Q."/>
            <person name="Aguileta G."/>
            <person name="Petit E."/>
            <person name="Badouin H."/>
            <person name="Andrews J."/>
            <person name="Razeeq D."/>
            <person name="Gabaldon T."/>
            <person name="Quesneville H."/>
            <person name="Giraud T."/>
            <person name="Hood M.E."/>
            <person name="Schultz D.J."/>
            <person name="Cuomo C.A."/>
        </authorList>
    </citation>
    <scope>NUCLEOTIDE SEQUENCE [LARGE SCALE GENOMIC DNA]</scope>
    <source>
        <strain evidence="2">P1A1 Lamole</strain>
        <strain evidence="4">p1A1 Lamole</strain>
    </source>
</reference>
<sequence>MTVPESPAATRVKGIPLRVLIDRREHFLPDMMFRFFEYAVRQPEARFYKEAEIIWQAVSETTWRELKAYTKARAIYCKQVGTRLEQRSSWNIFSPDVWAAWLELKRFYLGERGLCNDYWRIIKYSGYLINALRDRFISQYNAKHPKLDPPLRRSDNLILRLGSLPSFRKDRVAYFQTPDPTPGPSGFLWGELDHFKRRGGIVFDGKTFPTDFDVVTDTRPNFMPKDDEILGIAALLPTCTDSESQETDSGSHGSQGRTDAPFISLGLCEGCGSSPLACCLRWMAQLHARVMLSCLLTTLRSSISFRPHRTTICPLVAVVKLHYTVSQFRSRIRSRSHPDVDRTDSLPRSRWGSLPPSSTQSHLLSDSVCIDPHANK</sequence>
<reference evidence="3" key="4">
    <citation type="submission" date="2015-06" db="UniProtKB">
        <authorList>
            <consortium name="EnsemblFungi"/>
        </authorList>
    </citation>
    <scope>IDENTIFICATION</scope>
</reference>
<feature type="compositionally biased region" description="Basic and acidic residues" evidence="1">
    <location>
        <begin position="336"/>
        <end position="347"/>
    </location>
</feature>
<reference evidence="4" key="1">
    <citation type="submission" date="2010-11" db="EMBL/GenBank/DDBJ databases">
        <title>The genome sequence of Microbotryum violaceum strain p1A1 Lamole.</title>
        <authorList>
            <person name="Cuomo C."/>
            <person name="Perlin M."/>
            <person name="Young S.K."/>
            <person name="Zeng Q."/>
            <person name="Gargeya S."/>
            <person name="Alvarado L."/>
            <person name="Berlin A."/>
            <person name="Chapman S.B."/>
            <person name="Chen Z."/>
            <person name="Freedman E."/>
            <person name="Gellesch M."/>
            <person name="Goldberg J."/>
            <person name="Griggs A."/>
            <person name="Gujja S."/>
            <person name="Heilman E."/>
            <person name="Heiman D."/>
            <person name="Howarth C."/>
            <person name="Mehta T."/>
            <person name="Neiman D."/>
            <person name="Pearson M."/>
            <person name="Roberts A."/>
            <person name="Saif S."/>
            <person name="Shea T."/>
            <person name="Shenoy N."/>
            <person name="Sisk P."/>
            <person name="Stolte C."/>
            <person name="Sykes S."/>
            <person name="White J."/>
            <person name="Yandava C."/>
            <person name="Haas B."/>
            <person name="Nusbaum C."/>
            <person name="Birren B."/>
        </authorList>
    </citation>
    <scope>NUCLEOTIDE SEQUENCE [LARGE SCALE GENOMIC DNA]</scope>
    <source>
        <strain evidence="4">p1A1 Lamole</strain>
    </source>
</reference>
<feature type="region of interest" description="Disordered" evidence="1">
    <location>
        <begin position="334"/>
        <end position="363"/>
    </location>
</feature>